<dbReference type="Proteomes" id="UP000275846">
    <property type="component" value="Unassembled WGS sequence"/>
</dbReference>
<evidence type="ECO:0000313" key="2">
    <source>
        <dbReference type="Proteomes" id="UP000275846"/>
    </source>
</evidence>
<dbReference type="AlphaFoldDB" id="A0A183T494"/>
<reference evidence="3" key="1">
    <citation type="submission" date="2016-06" db="UniProtKB">
        <authorList>
            <consortium name="WormBaseParasite"/>
        </authorList>
    </citation>
    <scope>IDENTIFICATION</scope>
</reference>
<accession>A0A183T494</accession>
<keyword evidence="2" id="KW-1185">Reference proteome</keyword>
<evidence type="ECO:0000313" key="3">
    <source>
        <dbReference type="WBParaSite" id="SSLN_0001172301-mRNA-1"/>
    </source>
</evidence>
<evidence type="ECO:0000313" key="1">
    <source>
        <dbReference type="EMBL" id="VDL97677.1"/>
    </source>
</evidence>
<name>A0A183T494_SCHSO</name>
<organism evidence="3">
    <name type="scientific">Schistocephalus solidus</name>
    <name type="common">Tapeworm</name>
    <dbReference type="NCBI Taxonomy" id="70667"/>
    <lineage>
        <taxon>Eukaryota</taxon>
        <taxon>Metazoa</taxon>
        <taxon>Spiralia</taxon>
        <taxon>Lophotrochozoa</taxon>
        <taxon>Platyhelminthes</taxon>
        <taxon>Cestoda</taxon>
        <taxon>Eucestoda</taxon>
        <taxon>Diphyllobothriidea</taxon>
        <taxon>Diphyllobothriidae</taxon>
        <taxon>Schistocephalus</taxon>
    </lineage>
</organism>
<reference evidence="1 2" key="2">
    <citation type="submission" date="2018-11" db="EMBL/GenBank/DDBJ databases">
        <authorList>
            <consortium name="Pathogen Informatics"/>
        </authorList>
    </citation>
    <scope>NUCLEOTIDE SEQUENCE [LARGE SCALE GENOMIC DNA]</scope>
    <source>
        <strain evidence="1 2">NST_G2</strain>
    </source>
</reference>
<sequence>MCPKSHFQCGSLLPRSTLPPTRVALACQALRYSRLTTSAHACDSISVLRCRDADCYLSLPRLVTAAQTCTESVALSPLSTALL</sequence>
<proteinExistence type="predicted"/>
<dbReference type="EMBL" id="UYSU01036424">
    <property type="protein sequence ID" value="VDL97677.1"/>
    <property type="molecule type" value="Genomic_DNA"/>
</dbReference>
<protein>
    <submittedName>
        <fullName evidence="3">Secreted protein</fullName>
    </submittedName>
</protein>
<dbReference type="WBParaSite" id="SSLN_0001172301-mRNA-1">
    <property type="protein sequence ID" value="SSLN_0001172301-mRNA-1"/>
    <property type="gene ID" value="SSLN_0001172301"/>
</dbReference>
<gene>
    <name evidence="1" type="ORF">SSLN_LOCUS11292</name>
</gene>